<dbReference type="InterPro" id="IPR027417">
    <property type="entry name" value="P-loop_NTPase"/>
</dbReference>
<protein>
    <submittedName>
        <fullName evidence="1">Uncharacterized protein</fullName>
    </submittedName>
</protein>
<dbReference type="PANTHER" id="PTHR47979">
    <property type="entry name" value="DRAB11-RELATED"/>
    <property type="match status" value="1"/>
</dbReference>
<sequence length="138" mass="15434">LVCSTVDGKTIKAQIWDTAGQERYRAITAAYYRGASLDSTNVDLAFQNILTEIYRIVSQKQIRDPPEGDVIRPHNVEPIDVCASSANSASCSEPLYHPPMAICVFVIIYINLNNMSPPDHHLQKLDLKFYKSGPRKTP</sequence>
<evidence type="ECO:0000313" key="2">
    <source>
        <dbReference type="Proteomes" id="UP000007266"/>
    </source>
</evidence>
<dbReference type="SMART" id="SM00175">
    <property type="entry name" value="RAB"/>
    <property type="match status" value="1"/>
</dbReference>
<dbReference type="AlphaFoldDB" id="A0A139W9R6"/>
<dbReference type="Gene3D" id="3.40.50.300">
    <property type="entry name" value="P-loop containing nucleotide triphosphate hydrolases"/>
    <property type="match status" value="1"/>
</dbReference>
<evidence type="ECO:0000313" key="1">
    <source>
        <dbReference type="EMBL" id="KYB24662.1"/>
    </source>
</evidence>
<organism evidence="1 2">
    <name type="scientific">Tribolium castaneum</name>
    <name type="common">Red flour beetle</name>
    <dbReference type="NCBI Taxonomy" id="7070"/>
    <lineage>
        <taxon>Eukaryota</taxon>
        <taxon>Metazoa</taxon>
        <taxon>Ecdysozoa</taxon>
        <taxon>Arthropoda</taxon>
        <taxon>Hexapoda</taxon>
        <taxon>Insecta</taxon>
        <taxon>Pterygota</taxon>
        <taxon>Neoptera</taxon>
        <taxon>Endopterygota</taxon>
        <taxon>Coleoptera</taxon>
        <taxon>Polyphaga</taxon>
        <taxon>Cucujiformia</taxon>
        <taxon>Tenebrionidae</taxon>
        <taxon>Tenebrionidae incertae sedis</taxon>
        <taxon>Tribolium</taxon>
    </lineage>
</organism>
<dbReference type="InParanoid" id="A0A139W9R6"/>
<gene>
    <name evidence="1" type="primary">AUGUSTUS-3.0.2_30978</name>
    <name evidence="1" type="ORF">TcasGA2_TC030978</name>
</gene>
<name>A0A139W9R6_TRICA</name>
<dbReference type="SUPFAM" id="SSF52540">
    <property type="entry name" value="P-loop containing nucleoside triphosphate hydrolases"/>
    <property type="match status" value="1"/>
</dbReference>
<feature type="non-terminal residue" evidence="1">
    <location>
        <position position="1"/>
    </location>
</feature>
<proteinExistence type="predicted"/>
<dbReference type="EMBL" id="KQ972041">
    <property type="protein sequence ID" value="KYB24662.1"/>
    <property type="molecule type" value="Genomic_DNA"/>
</dbReference>
<reference evidence="1 2" key="2">
    <citation type="journal article" date="2010" name="Nucleic Acids Res.">
        <title>BeetleBase in 2010: revisions to provide comprehensive genomic information for Tribolium castaneum.</title>
        <authorList>
            <person name="Kim H.S."/>
            <person name="Murphy T."/>
            <person name="Xia J."/>
            <person name="Caragea D."/>
            <person name="Park Y."/>
            <person name="Beeman R.W."/>
            <person name="Lorenzen M.D."/>
            <person name="Butcher S."/>
            <person name="Manak J.R."/>
            <person name="Brown S.J."/>
        </authorList>
    </citation>
    <scope>NUCLEOTIDE SEQUENCE [LARGE SCALE GENOMIC DNA]</scope>
    <source>
        <strain evidence="1 2">Georgia GA2</strain>
    </source>
</reference>
<dbReference type="GO" id="GO:0003924">
    <property type="term" value="F:GTPase activity"/>
    <property type="evidence" value="ECO:0007669"/>
    <property type="project" value="InterPro"/>
</dbReference>
<dbReference type="InterPro" id="IPR001806">
    <property type="entry name" value="Small_GTPase"/>
</dbReference>
<dbReference type="InterPro" id="IPR050209">
    <property type="entry name" value="Rab_GTPases_membrane_traffic"/>
</dbReference>
<dbReference type="GO" id="GO:0005525">
    <property type="term" value="F:GTP binding"/>
    <property type="evidence" value="ECO:0007669"/>
    <property type="project" value="InterPro"/>
</dbReference>
<dbReference type="STRING" id="7070.A0A139W9R6"/>
<dbReference type="Pfam" id="PF00071">
    <property type="entry name" value="Ras"/>
    <property type="match status" value="1"/>
</dbReference>
<accession>A0A139W9R6</accession>
<reference evidence="1 2" key="1">
    <citation type="journal article" date="2008" name="Nature">
        <title>The genome of the model beetle and pest Tribolium castaneum.</title>
        <authorList>
            <consortium name="Tribolium Genome Sequencing Consortium"/>
            <person name="Richards S."/>
            <person name="Gibbs R.A."/>
            <person name="Weinstock G.M."/>
            <person name="Brown S.J."/>
            <person name="Denell R."/>
            <person name="Beeman R.W."/>
            <person name="Gibbs R."/>
            <person name="Beeman R.W."/>
            <person name="Brown S.J."/>
            <person name="Bucher G."/>
            <person name="Friedrich M."/>
            <person name="Grimmelikhuijzen C.J."/>
            <person name="Klingler M."/>
            <person name="Lorenzen M."/>
            <person name="Richards S."/>
            <person name="Roth S."/>
            <person name="Schroder R."/>
            <person name="Tautz D."/>
            <person name="Zdobnov E.M."/>
            <person name="Muzny D."/>
            <person name="Gibbs R.A."/>
            <person name="Weinstock G.M."/>
            <person name="Attaway T."/>
            <person name="Bell S."/>
            <person name="Buhay C.J."/>
            <person name="Chandrabose M.N."/>
            <person name="Chavez D."/>
            <person name="Clerk-Blankenburg K.P."/>
            <person name="Cree A."/>
            <person name="Dao M."/>
            <person name="Davis C."/>
            <person name="Chacko J."/>
            <person name="Dinh H."/>
            <person name="Dugan-Rocha S."/>
            <person name="Fowler G."/>
            <person name="Garner T.T."/>
            <person name="Garnes J."/>
            <person name="Gnirke A."/>
            <person name="Hawes A."/>
            <person name="Hernandez J."/>
            <person name="Hines S."/>
            <person name="Holder M."/>
            <person name="Hume J."/>
            <person name="Jhangiani S.N."/>
            <person name="Joshi V."/>
            <person name="Khan Z.M."/>
            <person name="Jackson L."/>
            <person name="Kovar C."/>
            <person name="Kowis A."/>
            <person name="Lee S."/>
            <person name="Lewis L.R."/>
            <person name="Margolis J."/>
            <person name="Morgan M."/>
            <person name="Nazareth L.V."/>
            <person name="Nguyen N."/>
            <person name="Okwuonu G."/>
            <person name="Parker D."/>
            <person name="Richards S."/>
            <person name="Ruiz S.J."/>
            <person name="Santibanez J."/>
            <person name="Savard J."/>
            <person name="Scherer S.E."/>
            <person name="Schneider B."/>
            <person name="Sodergren E."/>
            <person name="Tautz D."/>
            <person name="Vattahil S."/>
            <person name="Villasana D."/>
            <person name="White C.S."/>
            <person name="Wright R."/>
            <person name="Park Y."/>
            <person name="Beeman R.W."/>
            <person name="Lord J."/>
            <person name="Oppert B."/>
            <person name="Lorenzen M."/>
            <person name="Brown S."/>
            <person name="Wang L."/>
            <person name="Savard J."/>
            <person name="Tautz D."/>
            <person name="Richards S."/>
            <person name="Weinstock G."/>
            <person name="Gibbs R.A."/>
            <person name="Liu Y."/>
            <person name="Worley K."/>
            <person name="Weinstock G."/>
            <person name="Elsik C.G."/>
            <person name="Reese J.T."/>
            <person name="Elhaik E."/>
            <person name="Landan G."/>
            <person name="Graur D."/>
            <person name="Arensburger P."/>
            <person name="Atkinson P."/>
            <person name="Beeman R.W."/>
            <person name="Beidler J."/>
            <person name="Brown S.J."/>
            <person name="Demuth J.P."/>
            <person name="Drury D.W."/>
            <person name="Du Y.Z."/>
            <person name="Fujiwara H."/>
            <person name="Lorenzen M."/>
            <person name="Maselli V."/>
            <person name="Osanai M."/>
            <person name="Park Y."/>
            <person name="Robertson H.M."/>
            <person name="Tu Z."/>
            <person name="Wang J.J."/>
            <person name="Wang S."/>
            <person name="Richards S."/>
            <person name="Song H."/>
            <person name="Zhang L."/>
            <person name="Sodergren E."/>
            <person name="Werner D."/>
            <person name="Stanke M."/>
            <person name="Morgenstern B."/>
            <person name="Solovyev V."/>
            <person name="Kosarev P."/>
            <person name="Brown G."/>
            <person name="Chen H.C."/>
            <person name="Ermolaeva O."/>
            <person name="Hlavina W."/>
            <person name="Kapustin Y."/>
            <person name="Kiryutin B."/>
            <person name="Kitts P."/>
            <person name="Maglott D."/>
            <person name="Pruitt K."/>
            <person name="Sapojnikov V."/>
            <person name="Souvorov A."/>
            <person name="Mackey A.J."/>
            <person name="Waterhouse R.M."/>
            <person name="Wyder S."/>
            <person name="Zdobnov E.M."/>
            <person name="Zdobnov E.M."/>
            <person name="Wyder S."/>
            <person name="Kriventseva E.V."/>
            <person name="Kadowaki T."/>
            <person name="Bork P."/>
            <person name="Aranda M."/>
            <person name="Bao R."/>
            <person name="Beermann A."/>
            <person name="Berns N."/>
            <person name="Bolognesi R."/>
            <person name="Bonneton F."/>
            <person name="Bopp D."/>
            <person name="Brown S.J."/>
            <person name="Bucher G."/>
            <person name="Butts T."/>
            <person name="Chaumot A."/>
            <person name="Denell R.E."/>
            <person name="Ferrier D.E."/>
            <person name="Friedrich M."/>
            <person name="Gordon C.M."/>
            <person name="Jindra M."/>
            <person name="Klingler M."/>
            <person name="Lan Q."/>
            <person name="Lattorff H.M."/>
            <person name="Laudet V."/>
            <person name="von Levetsow C."/>
            <person name="Liu Z."/>
            <person name="Lutz R."/>
            <person name="Lynch J.A."/>
            <person name="da Fonseca R.N."/>
            <person name="Posnien N."/>
            <person name="Reuter R."/>
            <person name="Roth S."/>
            <person name="Savard J."/>
            <person name="Schinko J.B."/>
            <person name="Schmitt C."/>
            <person name="Schoppmeier M."/>
            <person name="Schroder R."/>
            <person name="Shippy T.D."/>
            <person name="Simonnet F."/>
            <person name="Marques-Souza H."/>
            <person name="Tautz D."/>
            <person name="Tomoyasu Y."/>
            <person name="Trauner J."/>
            <person name="Van der Zee M."/>
            <person name="Vervoort M."/>
            <person name="Wittkopp N."/>
            <person name="Wimmer E.A."/>
            <person name="Yang X."/>
            <person name="Jones A.K."/>
            <person name="Sattelle D.B."/>
            <person name="Ebert P.R."/>
            <person name="Nelson D."/>
            <person name="Scott J.G."/>
            <person name="Beeman R.W."/>
            <person name="Muthukrishnan S."/>
            <person name="Kramer K.J."/>
            <person name="Arakane Y."/>
            <person name="Beeman R.W."/>
            <person name="Zhu Q."/>
            <person name="Hogenkamp D."/>
            <person name="Dixit R."/>
            <person name="Oppert B."/>
            <person name="Jiang H."/>
            <person name="Zou Z."/>
            <person name="Marshall J."/>
            <person name="Elpidina E."/>
            <person name="Vinokurov K."/>
            <person name="Oppert C."/>
            <person name="Zou Z."/>
            <person name="Evans J."/>
            <person name="Lu Z."/>
            <person name="Zhao P."/>
            <person name="Sumathipala N."/>
            <person name="Altincicek B."/>
            <person name="Vilcinskas A."/>
            <person name="Williams M."/>
            <person name="Hultmark D."/>
            <person name="Hetru C."/>
            <person name="Jiang H."/>
            <person name="Grimmelikhuijzen C.J."/>
            <person name="Hauser F."/>
            <person name="Cazzamali G."/>
            <person name="Williamson M."/>
            <person name="Park Y."/>
            <person name="Li B."/>
            <person name="Tanaka Y."/>
            <person name="Predel R."/>
            <person name="Neupert S."/>
            <person name="Schachtner J."/>
            <person name="Verleyen P."/>
            <person name="Raible F."/>
            <person name="Bork P."/>
            <person name="Friedrich M."/>
            <person name="Walden K.K."/>
            <person name="Robertson H.M."/>
            <person name="Angeli S."/>
            <person name="Foret S."/>
            <person name="Bucher G."/>
            <person name="Schuetz S."/>
            <person name="Maleszka R."/>
            <person name="Wimmer E.A."/>
            <person name="Beeman R.W."/>
            <person name="Lorenzen M."/>
            <person name="Tomoyasu Y."/>
            <person name="Miller S.C."/>
            <person name="Grossmann D."/>
            <person name="Bucher G."/>
        </authorList>
    </citation>
    <scope>NUCLEOTIDE SEQUENCE [LARGE SCALE GENOMIC DNA]</scope>
    <source>
        <strain evidence="1 2">Georgia GA2</strain>
    </source>
</reference>
<dbReference type="Proteomes" id="UP000007266">
    <property type="component" value="Unassembled WGS sequence"/>
</dbReference>
<keyword evidence="2" id="KW-1185">Reference proteome</keyword>